<dbReference type="PANTHER" id="PTHR38340">
    <property type="entry name" value="S-LAYER PROTEIN"/>
    <property type="match status" value="1"/>
</dbReference>
<feature type="compositionally biased region" description="Low complexity" evidence="3">
    <location>
        <begin position="371"/>
        <end position="381"/>
    </location>
</feature>
<dbReference type="Proteomes" id="UP000278962">
    <property type="component" value="Unassembled WGS sequence"/>
</dbReference>
<dbReference type="Gene3D" id="2.160.20.160">
    <property type="match status" value="1"/>
</dbReference>
<dbReference type="EMBL" id="RBIL01000001">
    <property type="protein sequence ID" value="RKQ90612.1"/>
    <property type="molecule type" value="Genomic_DNA"/>
</dbReference>
<dbReference type="Gene3D" id="2.150.10.10">
    <property type="entry name" value="Serralysin-like metalloprotease, C-terminal"/>
    <property type="match status" value="1"/>
</dbReference>
<dbReference type="PANTHER" id="PTHR38340:SF1">
    <property type="entry name" value="S-LAYER PROTEIN"/>
    <property type="match status" value="1"/>
</dbReference>
<feature type="region of interest" description="Disordered" evidence="3">
    <location>
        <begin position="371"/>
        <end position="391"/>
    </location>
</feature>
<organism evidence="5 6">
    <name type="scientific">Solirubrobacter pauli</name>
    <dbReference type="NCBI Taxonomy" id="166793"/>
    <lineage>
        <taxon>Bacteria</taxon>
        <taxon>Bacillati</taxon>
        <taxon>Actinomycetota</taxon>
        <taxon>Thermoleophilia</taxon>
        <taxon>Solirubrobacterales</taxon>
        <taxon>Solirubrobacteraceae</taxon>
        <taxon>Solirubrobacter</taxon>
    </lineage>
</organism>
<feature type="signal peptide" evidence="4">
    <location>
        <begin position="1"/>
        <end position="23"/>
    </location>
</feature>
<protein>
    <submittedName>
        <fullName evidence="5">Hemolysin type calcium-binding protein</fullName>
    </submittedName>
</protein>
<feature type="chain" id="PRO_5024954968" evidence="4">
    <location>
        <begin position="24"/>
        <end position="475"/>
    </location>
</feature>
<dbReference type="InterPro" id="IPR011049">
    <property type="entry name" value="Serralysin-like_metalloprot_C"/>
</dbReference>
<accession>A0A660L6C2</accession>
<comment type="caution">
    <text evidence="5">The sequence shown here is derived from an EMBL/GenBank/DDBJ whole genome shotgun (WGS) entry which is preliminary data.</text>
</comment>
<reference evidence="5 6" key="1">
    <citation type="submission" date="2018-10" db="EMBL/GenBank/DDBJ databases">
        <title>Genomic Encyclopedia of Archaeal and Bacterial Type Strains, Phase II (KMG-II): from individual species to whole genera.</title>
        <authorList>
            <person name="Goeker M."/>
        </authorList>
    </citation>
    <scope>NUCLEOTIDE SEQUENCE [LARGE SCALE GENOMIC DNA]</scope>
    <source>
        <strain evidence="5 6">DSM 14954</strain>
    </source>
</reference>
<comment type="subcellular location">
    <subcellularLocation>
        <location evidence="1">Secreted</location>
    </subcellularLocation>
</comment>
<dbReference type="InterPro" id="IPR001343">
    <property type="entry name" value="Hemolysn_Ca-bd"/>
</dbReference>
<keyword evidence="6" id="KW-1185">Reference proteome</keyword>
<keyword evidence="2" id="KW-0964">Secreted</keyword>
<sequence>MTLKLSLLAATVVALLAPAAAQAGTLSYEGDTLVFKASDGAQDSPMLGMDDAGKLTISEEGLTLAPGCTYDYTAHCPMPARVRLELGDGDDWNSFASDYPDALPAEVLGGEGKDQLQTYGADNVTLDGGGGNDILKGWQSNDTLRGGTGDDEINGSGGNDHIEAGEGNDTLSPDTYYGPGNDYVDGGPGVDTVNDWTIPGNDYNPPVSLSMDGVANDGRLSAGEVDNVLNVEKVVSHVSGTLSGGEGNDDFDVWANLDEGNSTLLGNGGDDKLVAGDYQDTLDGGPGNDFINAGFGNDVVTGGPGQDTIQADATSASCGWYSYTCKIPFGNDVVNARDGEADTIDCGVGEDRAVVDAIDTVANCETVDKAGATTGPGAPAGNDKPAATGPKVTAKQKGTKLNVTVSCAGACKVKATLVVKRKTVGKASKTLLKAGDAKLTLKFKKPRKTVSATLKITVEGADGKTSTSKTVKLKR</sequence>
<evidence type="ECO:0000256" key="2">
    <source>
        <dbReference type="ARBA" id="ARBA00022525"/>
    </source>
</evidence>
<dbReference type="SUPFAM" id="SSF51120">
    <property type="entry name" value="beta-Roll"/>
    <property type="match status" value="2"/>
</dbReference>
<evidence type="ECO:0000256" key="3">
    <source>
        <dbReference type="SAM" id="MobiDB-lite"/>
    </source>
</evidence>
<feature type="region of interest" description="Disordered" evidence="3">
    <location>
        <begin position="141"/>
        <end position="174"/>
    </location>
</feature>
<dbReference type="Pfam" id="PF00353">
    <property type="entry name" value="HemolysinCabind"/>
    <property type="match status" value="3"/>
</dbReference>
<dbReference type="PRINTS" id="PR00313">
    <property type="entry name" value="CABNDNGRPT"/>
</dbReference>
<dbReference type="RefSeq" id="WP_147447571.1">
    <property type="nucleotide sequence ID" value="NZ_RBIL01000001.1"/>
</dbReference>
<dbReference type="OrthoDB" id="5243122at2"/>
<dbReference type="AlphaFoldDB" id="A0A660L6C2"/>
<dbReference type="GO" id="GO:0005509">
    <property type="term" value="F:calcium ion binding"/>
    <property type="evidence" value="ECO:0007669"/>
    <property type="project" value="InterPro"/>
</dbReference>
<proteinExistence type="predicted"/>
<gene>
    <name evidence="5" type="ORF">C8N24_0424</name>
</gene>
<evidence type="ECO:0000313" key="6">
    <source>
        <dbReference type="Proteomes" id="UP000278962"/>
    </source>
</evidence>
<name>A0A660L6C2_9ACTN</name>
<evidence type="ECO:0000256" key="1">
    <source>
        <dbReference type="ARBA" id="ARBA00004613"/>
    </source>
</evidence>
<dbReference type="GO" id="GO:0005576">
    <property type="term" value="C:extracellular region"/>
    <property type="evidence" value="ECO:0007669"/>
    <property type="project" value="UniProtKB-SubCell"/>
</dbReference>
<dbReference type="InterPro" id="IPR050557">
    <property type="entry name" value="RTX_toxin/Mannuronan_C5-epim"/>
</dbReference>
<keyword evidence="4" id="KW-0732">Signal</keyword>
<evidence type="ECO:0000256" key="4">
    <source>
        <dbReference type="SAM" id="SignalP"/>
    </source>
</evidence>
<evidence type="ECO:0000313" key="5">
    <source>
        <dbReference type="EMBL" id="RKQ90612.1"/>
    </source>
</evidence>